<dbReference type="PROSITE" id="PS00519">
    <property type="entry name" value="HTH_ASNC_1"/>
    <property type="match status" value="1"/>
</dbReference>
<evidence type="ECO:0000256" key="1">
    <source>
        <dbReference type="ARBA" id="ARBA00023015"/>
    </source>
</evidence>
<dbReference type="InterPro" id="IPR019885">
    <property type="entry name" value="Tscrpt_reg_HTH_AsnC-type_CS"/>
</dbReference>
<reference evidence="5 6" key="1">
    <citation type="journal article" date="2014" name="FEMS Microbiol. Lett.">
        <title>Draft genome sequences of three Holospora species (Holospora obtusa, Holospora undulata, and Holospora elegans), endonuclear symbiotic bacteria of the ciliate Paramecium caudatum.</title>
        <authorList>
            <person name="Dohra H."/>
            <person name="Tanaka K."/>
            <person name="Suzuki T."/>
            <person name="Fujishima M."/>
            <person name="Suzuki H."/>
        </authorList>
    </citation>
    <scope>NUCLEOTIDE SEQUENCE [LARGE SCALE GENOMIC DNA]</scope>
    <source>
        <strain evidence="5 6">E1</strain>
    </source>
</reference>
<dbReference type="SUPFAM" id="SSF54909">
    <property type="entry name" value="Dimeric alpha+beta barrel"/>
    <property type="match status" value="1"/>
</dbReference>
<dbReference type="PROSITE" id="PS50956">
    <property type="entry name" value="HTH_ASNC_2"/>
    <property type="match status" value="1"/>
</dbReference>
<dbReference type="GO" id="GO:0005829">
    <property type="term" value="C:cytosol"/>
    <property type="evidence" value="ECO:0007669"/>
    <property type="project" value="TreeGrafter"/>
</dbReference>
<accession>A0A023E092</accession>
<keyword evidence="2" id="KW-0238">DNA-binding</keyword>
<dbReference type="STRING" id="1427503.HE1_01230"/>
<keyword evidence="1" id="KW-0805">Transcription regulation</keyword>
<dbReference type="InterPro" id="IPR019888">
    <property type="entry name" value="Tscrpt_reg_AsnC-like"/>
</dbReference>
<dbReference type="GO" id="GO:0043200">
    <property type="term" value="P:response to amino acid"/>
    <property type="evidence" value="ECO:0007669"/>
    <property type="project" value="TreeGrafter"/>
</dbReference>
<evidence type="ECO:0000259" key="4">
    <source>
        <dbReference type="PROSITE" id="PS50956"/>
    </source>
</evidence>
<keyword evidence="3" id="KW-0804">Transcription</keyword>
<organism evidence="5 6">
    <name type="scientific">Holospora elegans E1</name>
    <dbReference type="NCBI Taxonomy" id="1427503"/>
    <lineage>
        <taxon>Bacteria</taxon>
        <taxon>Pseudomonadati</taxon>
        <taxon>Pseudomonadota</taxon>
        <taxon>Alphaproteobacteria</taxon>
        <taxon>Holosporales</taxon>
        <taxon>Holosporaceae</taxon>
        <taxon>Holospora</taxon>
    </lineage>
</organism>
<dbReference type="Pfam" id="PF13412">
    <property type="entry name" value="HTH_24"/>
    <property type="match status" value="1"/>
</dbReference>
<evidence type="ECO:0000256" key="3">
    <source>
        <dbReference type="ARBA" id="ARBA00023163"/>
    </source>
</evidence>
<dbReference type="AlphaFoldDB" id="A0A023E092"/>
<dbReference type="InterPro" id="IPR036388">
    <property type="entry name" value="WH-like_DNA-bd_sf"/>
</dbReference>
<evidence type="ECO:0000256" key="2">
    <source>
        <dbReference type="ARBA" id="ARBA00023125"/>
    </source>
</evidence>
<evidence type="ECO:0000313" key="6">
    <source>
        <dbReference type="Proteomes" id="UP000024842"/>
    </source>
</evidence>
<dbReference type="Gene3D" id="1.10.10.10">
    <property type="entry name" value="Winged helix-like DNA-binding domain superfamily/Winged helix DNA-binding domain"/>
    <property type="match status" value="1"/>
</dbReference>
<dbReference type="InterPro" id="IPR019887">
    <property type="entry name" value="Tscrpt_reg_AsnC/Lrp_C"/>
</dbReference>
<evidence type="ECO:0000313" key="5">
    <source>
        <dbReference type="EMBL" id="GAJ46888.1"/>
    </source>
</evidence>
<dbReference type="SUPFAM" id="SSF46785">
    <property type="entry name" value="Winged helix' DNA-binding domain"/>
    <property type="match status" value="1"/>
</dbReference>
<dbReference type="InterPro" id="IPR000485">
    <property type="entry name" value="AsnC-type_HTH_dom"/>
</dbReference>
<feature type="domain" description="HTH asnC-type" evidence="4">
    <location>
        <begin position="14"/>
        <end position="74"/>
    </location>
</feature>
<dbReference type="SMART" id="SM00344">
    <property type="entry name" value="HTH_ASNC"/>
    <property type="match status" value="1"/>
</dbReference>
<dbReference type="GO" id="GO:0043565">
    <property type="term" value="F:sequence-specific DNA binding"/>
    <property type="evidence" value="ECO:0007669"/>
    <property type="project" value="InterPro"/>
</dbReference>
<name>A0A023E092_9PROT</name>
<dbReference type="PANTHER" id="PTHR30154">
    <property type="entry name" value="LEUCINE-RESPONSIVE REGULATORY PROTEIN"/>
    <property type="match status" value="1"/>
</dbReference>
<gene>
    <name evidence="5" type="ORF">HE1_01230</name>
</gene>
<keyword evidence="6" id="KW-1185">Reference proteome</keyword>
<dbReference type="PANTHER" id="PTHR30154:SF53">
    <property type="entry name" value="HTH-TYPE TRANSCRIPTIONAL REGULATOR LRPC"/>
    <property type="match status" value="1"/>
</dbReference>
<sequence>MRDRFMSIQNSEHDDLDRMIAGCVMQDAALTSTQLGEKVGLSSSAANERLRRLKQNGYVKKITALVSAEFMDMALCAFIFVTLDKAEHHKGFLKAVGGNKSILECHHVTGEHSYLLKVRCSNTKALEGLITDFLKGQCNVSKTMTQIVLSSHKDESLIVD</sequence>
<dbReference type="Proteomes" id="UP000024842">
    <property type="component" value="Unassembled WGS sequence"/>
</dbReference>
<dbReference type="InterPro" id="IPR036390">
    <property type="entry name" value="WH_DNA-bd_sf"/>
</dbReference>
<dbReference type="Gene3D" id="3.30.70.920">
    <property type="match status" value="1"/>
</dbReference>
<proteinExistence type="predicted"/>
<dbReference type="EMBL" id="BAUP01000152">
    <property type="protein sequence ID" value="GAJ46888.1"/>
    <property type="molecule type" value="Genomic_DNA"/>
</dbReference>
<comment type="caution">
    <text evidence="5">The sequence shown here is derived from an EMBL/GenBank/DDBJ whole genome shotgun (WGS) entry which is preliminary data.</text>
</comment>
<dbReference type="InterPro" id="IPR011008">
    <property type="entry name" value="Dimeric_a/b-barrel"/>
</dbReference>
<protein>
    <submittedName>
        <fullName evidence="5">Leucine-responsive regulatory protein</fullName>
    </submittedName>
</protein>
<dbReference type="Pfam" id="PF01037">
    <property type="entry name" value="AsnC_trans_reg"/>
    <property type="match status" value="1"/>
</dbReference>
<dbReference type="PRINTS" id="PR00033">
    <property type="entry name" value="HTHASNC"/>
</dbReference>